<dbReference type="Pfam" id="PF01656">
    <property type="entry name" value="CbiA"/>
    <property type="match status" value="1"/>
</dbReference>
<dbReference type="OrthoDB" id="580767at2"/>
<feature type="domain" description="CobQ/CobB/MinD/ParA nucleotide binding" evidence="2">
    <location>
        <begin position="33"/>
        <end position="197"/>
    </location>
</feature>
<dbReference type="InterPro" id="IPR050678">
    <property type="entry name" value="DNA_Partitioning_ATPase"/>
</dbReference>
<proteinExistence type="predicted"/>
<organism evidence="3 4">
    <name type="scientific">Saccharothrix syringae</name>
    <name type="common">Nocardiopsis syringae</name>
    <dbReference type="NCBI Taxonomy" id="103733"/>
    <lineage>
        <taxon>Bacteria</taxon>
        <taxon>Bacillati</taxon>
        <taxon>Actinomycetota</taxon>
        <taxon>Actinomycetes</taxon>
        <taxon>Pseudonocardiales</taxon>
        <taxon>Pseudonocardiaceae</taxon>
        <taxon>Saccharothrix</taxon>
    </lineage>
</organism>
<name>A0A5Q0GSA5_SACSY</name>
<accession>A0A5Q0GSA5</accession>
<dbReference type="SUPFAM" id="SSF52540">
    <property type="entry name" value="P-loop containing nucleoside triphosphate hydrolases"/>
    <property type="match status" value="1"/>
</dbReference>
<feature type="region of interest" description="Disordered" evidence="1">
    <location>
        <begin position="1"/>
        <end position="22"/>
    </location>
</feature>
<dbReference type="PANTHER" id="PTHR13696">
    <property type="entry name" value="P-LOOP CONTAINING NUCLEOSIDE TRIPHOSPHATE HYDROLASE"/>
    <property type="match status" value="1"/>
</dbReference>
<dbReference type="KEGG" id="ssyi:EKG83_05405"/>
<dbReference type="Gene3D" id="3.40.50.300">
    <property type="entry name" value="P-loop containing nucleotide triphosphate hydrolases"/>
    <property type="match status" value="1"/>
</dbReference>
<evidence type="ECO:0000256" key="1">
    <source>
        <dbReference type="SAM" id="MobiDB-lite"/>
    </source>
</evidence>
<dbReference type="InterPro" id="IPR027417">
    <property type="entry name" value="P-loop_NTPase"/>
</dbReference>
<protein>
    <submittedName>
        <fullName evidence="3">ATP/GTP-binding protein</fullName>
    </submittedName>
</protein>
<reference evidence="4" key="1">
    <citation type="journal article" date="2021" name="Curr. Microbiol.">
        <title>Complete genome of nocamycin-producing strain Saccharothrix syringae NRRL B-16468 reveals the biosynthetic potential for secondary metabolites.</title>
        <authorList>
            <person name="Mo X."/>
            <person name="Yang S."/>
        </authorList>
    </citation>
    <scope>NUCLEOTIDE SEQUENCE [LARGE SCALE GENOMIC DNA]</scope>
    <source>
        <strain evidence="4">ATCC 51364 / DSM 43886 / JCM 6844 / KCTC 9398 / NBRC 14523 / NRRL B-16468 / INA 2240</strain>
    </source>
</reference>
<sequence length="567" mass="63114">MATRLAGGGPARPRAPPDTSTAEVLMTPGTVVTFYSYKGGVGRSFTLANVAVLLARWGYRVLTVDWDLEAPGLHHYFRSVMSEEPEGGVIDLAHDFLAGAEGPRPHAVRVDVEGNTLALLAAGRVDGSYTERMQRIDWEDLYRRGFADFLERCREEWTEDYDFVLIDSRTGISDIAGICTAQLPDRLVVLFTANEQNLKDVVDVVRRADIARDRLPYDRPRHLVLPILSRLDTRVEYERAEQWRGRCAEVVAPLFGNWLVKTVPEDLMLRHLTVPYISYWSFGEQLSVLEEHVPSADQVSFALETVAAVIAQQFDRTDLLADNRDAYVASARDRHRDFALDLLVSSPRSALRIADQLIEELRALDVRVERSSSGDPEILEQASELAEHLCLVVDGGLSRWQVTEVERFLRHTIGPDGGQRRLFCVLTGDTDQRSLPGFLRNLRHLRFEPGVRPAGVARELHDLITGTPAGEVDRDLEALRNTASALRAVPDRVPSAGRLSLVEQTVRGMYAALDNGDLAALRDLSVDLDVLSKSHSNGTGFSLSPGLLTDVHTLLDRIDRRIDASTN</sequence>
<dbReference type="PANTHER" id="PTHR13696:SF52">
    <property type="entry name" value="PARA FAMILY PROTEIN CT_582"/>
    <property type="match status" value="1"/>
</dbReference>
<evidence type="ECO:0000313" key="4">
    <source>
        <dbReference type="Proteomes" id="UP000325787"/>
    </source>
</evidence>
<dbReference type="AlphaFoldDB" id="A0A5Q0GSA5"/>
<evidence type="ECO:0000259" key="2">
    <source>
        <dbReference type="Pfam" id="PF01656"/>
    </source>
</evidence>
<gene>
    <name evidence="3" type="ORF">EKG83_05405</name>
</gene>
<dbReference type="Proteomes" id="UP000325787">
    <property type="component" value="Chromosome"/>
</dbReference>
<dbReference type="EMBL" id="CP034550">
    <property type="protein sequence ID" value="QFZ16976.1"/>
    <property type="molecule type" value="Genomic_DNA"/>
</dbReference>
<feature type="compositionally biased region" description="Gly residues" evidence="1">
    <location>
        <begin position="1"/>
        <end position="10"/>
    </location>
</feature>
<keyword evidence="4" id="KW-1185">Reference proteome</keyword>
<evidence type="ECO:0000313" key="3">
    <source>
        <dbReference type="EMBL" id="QFZ16976.1"/>
    </source>
</evidence>
<dbReference type="NCBIfam" id="NF047398">
    <property type="entry name" value="AAA_KGGVGR"/>
    <property type="match status" value="1"/>
</dbReference>
<dbReference type="InterPro" id="IPR002586">
    <property type="entry name" value="CobQ/CobB/MinD/ParA_Nub-bd_dom"/>
</dbReference>